<evidence type="ECO:0000256" key="5">
    <source>
        <dbReference type="SAM" id="Phobius"/>
    </source>
</evidence>
<evidence type="ECO:0000313" key="6">
    <source>
        <dbReference type="EMBL" id="KAG9474302.1"/>
    </source>
</evidence>
<comment type="subcellular location">
    <subcellularLocation>
        <location evidence="1">Membrane</location>
        <topology evidence="1">Multi-pass membrane protein</topology>
    </subcellularLocation>
</comment>
<accession>A0A8J6ER83</accession>
<protein>
    <recommendedName>
        <fullName evidence="8">G6PC3</fullName>
    </recommendedName>
</protein>
<dbReference type="EMBL" id="WNTK01000013">
    <property type="protein sequence ID" value="KAG9474302.1"/>
    <property type="molecule type" value="Genomic_DNA"/>
</dbReference>
<dbReference type="GO" id="GO:0051156">
    <property type="term" value="P:glucose 6-phosphate metabolic process"/>
    <property type="evidence" value="ECO:0007669"/>
    <property type="project" value="TreeGrafter"/>
</dbReference>
<keyword evidence="4 5" id="KW-0472">Membrane</keyword>
<dbReference type="AlphaFoldDB" id="A0A8J6ER83"/>
<evidence type="ECO:0000313" key="7">
    <source>
        <dbReference type="Proteomes" id="UP000770717"/>
    </source>
</evidence>
<evidence type="ECO:0008006" key="8">
    <source>
        <dbReference type="Google" id="ProtNLM"/>
    </source>
</evidence>
<keyword evidence="7" id="KW-1185">Reference proteome</keyword>
<evidence type="ECO:0000256" key="2">
    <source>
        <dbReference type="ARBA" id="ARBA00022692"/>
    </source>
</evidence>
<dbReference type="PANTHER" id="PTHR12591">
    <property type="entry name" value="GLUCOSE-6-PHOSPHATASE"/>
    <property type="match status" value="1"/>
</dbReference>
<sequence length="73" mass="8554">MDELHRAGVALAAYLQEHLHGTEEFWLWVTYLGDPGFIFLFYFPLAYALQHQLGVTVLWLAAISEWLNVVFKW</sequence>
<feature type="transmembrane region" description="Helical" evidence="5">
    <location>
        <begin position="53"/>
        <end position="71"/>
    </location>
</feature>
<dbReference type="Proteomes" id="UP000770717">
    <property type="component" value="Unassembled WGS sequence"/>
</dbReference>
<dbReference type="GO" id="GO:0016020">
    <property type="term" value="C:membrane"/>
    <property type="evidence" value="ECO:0007669"/>
    <property type="project" value="UniProtKB-SubCell"/>
</dbReference>
<dbReference type="PANTHER" id="PTHR12591:SF2">
    <property type="entry name" value="GLUCOSE-6-PHOSPHATASE 3"/>
    <property type="match status" value="1"/>
</dbReference>
<dbReference type="OrthoDB" id="6416209at2759"/>
<keyword evidence="3 5" id="KW-1133">Transmembrane helix</keyword>
<evidence type="ECO:0000256" key="4">
    <source>
        <dbReference type="ARBA" id="ARBA00023136"/>
    </source>
</evidence>
<comment type="caution">
    <text evidence="6">The sequence shown here is derived from an EMBL/GenBank/DDBJ whole genome shotgun (WGS) entry which is preliminary data.</text>
</comment>
<gene>
    <name evidence="6" type="ORF">GDO78_004548</name>
</gene>
<proteinExistence type="predicted"/>
<name>A0A8J6ER83_ELECQ</name>
<dbReference type="GO" id="GO:0006094">
    <property type="term" value="P:gluconeogenesis"/>
    <property type="evidence" value="ECO:0007669"/>
    <property type="project" value="TreeGrafter"/>
</dbReference>
<organism evidence="6 7">
    <name type="scientific">Eleutherodactylus coqui</name>
    <name type="common">Puerto Rican coqui</name>
    <dbReference type="NCBI Taxonomy" id="57060"/>
    <lineage>
        <taxon>Eukaryota</taxon>
        <taxon>Metazoa</taxon>
        <taxon>Chordata</taxon>
        <taxon>Craniata</taxon>
        <taxon>Vertebrata</taxon>
        <taxon>Euteleostomi</taxon>
        <taxon>Amphibia</taxon>
        <taxon>Batrachia</taxon>
        <taxon>Anura</taxon>
        <taxon>Neobatrachia</taxon>
        <taxon>Hyloidea</taxon>
        <taxon>Eleutherodactylidae</taxon>
        <taxon>Eleutherodactylinae</taxon>
        <taxon>Eleutherodactylus</taxon>
        <taxon>Eleutherodactylus</taxon>
    </lineage>
</organism>
<reference evidence="6" key="1">
    <citation type="thesis" date="2020" institute="ProQuest LLC" country="789 East Eisenhower Parkway, Ann Arbor, MI, USA">
        <title>Comparative Genomics and Chromosome Evolution.</title>
        <authorList>
            <person name="Mudd A.B."/>
        </authorList>
    </citation>
    <scope>NUCLEOTIDE SEQUENCE</scope>
    <source>
        <strain evidence="6">HN-11 Male</strain>
        <tissue evidence="6">Kidney and liver</tissue>
    </source>
</reference>
<evidence type="ECO:0000256" key="3">
    <source>
        <dbReference type="ARBA" id="ARBA00022989"/>
    </source>
</evidence>
<evidence type="ECO:0000256" key="1">
    <source>
        <dbReference type="ARBA" id="ARBA00004141"/>
    </source>
</evidence>
<dbReference type="GO" id="GO:0004346">
    <property type="term" value="F:glucose-6-phosphatase activity"/>
    <property type="evidence" value="ECO:0007669"/>
    <property type="project" value="TreeGrafter"/>
</dbReference>
<feature type="transmembrane region" description="Helical" evidence="5">
    <location>
        <begin position="25"/>
        <end position="46"/>
    </location>
</feature>
<keyword evidence="2 5" id="KW-0812">Transmembrane</keyword>